<dbReference type="SMART" id="SM00382">
    <property type="entry name" value="AAA"/>
    <property type="match status" value="2"/>
</dbReference>
<dbReference type="InterPro" id="IPR000620">
    <property type="entry name" value="EamA_dom"/>
</dbReference>
<keyword evidence="13" id="KW-1185">Reference proteome</keyword>
<name>A0A0E0JHH1_ORYPU</name>
<feature type="transmembrane region" description="Helical" evidence="10">
    <location>
        <begin position="40"/>
        <end position="61"/>
    </location>
</feature>
<dbReference type="Pfam" id="PF00004">
    <property type="entry name" value="AAA"/>
    <property type="match status" value="2"/>
</dbReference>
<dbReference type="Pfam" id="PF14363">
    <property type="entry name" value="AAA_assoc"/>
    <property type="match status" value="2"/>
</dbReference>
<feature type="transmembrane region" description="Helical" evidence="10">
    <location>
        <begin position="819"/>
        <end position="838"/>
    </location>
</feature>
<feature type="transmembrane region" description="Helical" evidence="10">
    <location>
        <begin position="1028"/>
        <end position="1047"/>
    </location>
</feature>
<dbReference type="InterPro" id="IPR058017">
    <property type="entry name" value="At3g28540-like_C"/>
</dbReference>
<feature type="transmembrane region" description="Helical" evidence="10">
    <location>
        <begin position="262"/>
        <end position="282"/>
    </location>
</feature>
<dbReference type="Pfam" id="PF25568">
    <property type="entry name" value="AAA_lid_At3g28540"/>
    <property type="match status" value="1"/>
</dbReference>
<dbReference type="Gene3D" id="6.10.280.40">
    <property type="match status" value="1"/>
</dbReference>
<evidence type="ECO:0000256" key="5">
    <source>
        <dbReference type="ARBA" id="ARBA00022741"/>
    </source>
</evidence>
<feature type="transmembrane region" description="Helical" evidence="10">
    <location>
        <begin position="288"/>
        <end position="306"/>
    </location>
</feature>
<evidence type="ECO:0000256" key="3">
    <source>
        <dbReference type="ARBA" id="ARBA00007448"/>
    </source>
</evidence>
<comment type="similarity">
    <text evidence="4">Belongs to the drug/metabolite transporter (DMT) superfamily. Plant drug/metabolite exporter (P-DME) (TC 2.A.7.4) family.</text>
</comment>
<dbReference type="InterPro" id="IPR003593">
    <property type="entry name" value="AAA+_ATPase"/>
</dbReference>
<dbReference type="GO" id="GO:0005524">
    <property type="term" value="F:ATP binding"/>
    <property type="evidence" value="ECO:0007669"/>
    <property type="project" value="UniProtKB-KW"/>
</dbReference>
<feature type="transmembrane region" description="Helical" evidence="10">
    <location>
        <begin position="165"/>
        <end position="185"/>
    </location>
</feature>
<dbReference type="PROSITE" id="PS00674">
    <property type="entry name" value="AAA"/>
    <property type="match status" value="1"/>
</dbReference>
<evidence type="ECO:0000313" key="12">
    <source>
        <dbReference type="EnsemblPlants" id="OPUNC01G12230.1"/>
    </source>
</evidence>
<dbReference type="InterPro" id="IPR027417">
    <property type="entry name" value="P-loop_NTPase"/>
</dbReference>
<protein>
    <recommendedName>
        <fullName evidence="11">AAA+ ATPase domain-containing protein</fullName>
    </recommendedName>
</protein>
<dbReference type="GO" id="GO:0006950">
    <property type="term" value="P:response to stress"/>
    <property type="evidence" value="ECO:0007669"/>
    <property type="project" value="UniProtKB-ARBA"/>
</dbReference>
<feature type="region of interest" description="Disordered" evidence="9">
    <location>
        <begin position="1341"/>
        <end position="1360"/>
    </location>
</feature>
<reference evidence="12" key="2">
    <citation type="submission" date="2018-05" db="EMBL/GenBank/DDBJ databases">
        <title>OpunRS2 (Oryza punctata Reference Sequence Version 2).</title>
        <authorList>
            <person name="Zhang J."/>
            <person name="Kudrna D."/>
            <person name="Lee S."/>
            <person name="Talag J."/>
            <person name="Welchert J."/>
            <person name="Wing R.A."/>
        </authorList>
    </citation>
    <scope>NUCLEOTIDE SEQUENCE [LARGE SCALE GENOMIC DNA]</scope>
</reference>
<comment type="catalytic activity">
    <reaction evidence="8">
        <text>ATP + H2O = ADP + phosphate + H(+)</text>
        <dbReference type="Rhea" id="RHEA:13065"/>
        <dbReference type="ChEBI" id="CHEBI:15377"/>
        <dbReference type="ChEBI" id="CHEBI:15378"/>
        <dbReference type="ChEBI" id="CHEBI:30616"/>
        <dbReference type="ChEBI" id="CHEBI:43474"/>
        <dbReference type="ChEBI" id="CHEBI:456216"/>
    </reaction>
</comment>
<dbReference type="SUPFAM" id="SSF52540">
    <property type="entry name" value="P-loop containing nucleoside triphosphate hydrolases"/>
    <property type="match status" value="2"/>
</dbReference>
<comment type="subcellular location">
    <subcellularLocation>
        <location evidence="2">Membrane</location>
        <topology evidence="2">Multi-pass membrane protein</topology>
    </subcellularLocation>
</comment>
<accession>A0A0E0JHH1</accession>
<feature type="transmembrane region" description="Helical" evidence="10">
    <location>
        <begin position="858"/>
        <end position="877"/>
    </location>
</feature>
<comment type="similarity">
    <text evidence="3">Belongs to the AAA ATPase family. BCS1 subfamily.</text>
</comment>
<feature type="domain" description="AAA+ ATPase" evidence="11">
    <location>
        <begin position="1269"/>
        <end position="1417"/>
    </location>
</feature>
<keyword evidence="6" id="KW-0067">ATP-binding</keyword>
<evidence type="ECO:0000256" key="9">
    <source>
        <dbReference type="SAM" id="MobiDB-lite"/>
    </source>
</evidence>
<feature type="transmembrane region" description="Helical" evidence="10">
    <location>
        <begin position="236"/>
        <end position="255"/>
    </location>
</feature>
<dbReference type="InterPro" id="IPR003960">
    <property type="entry name" value="ATPase_AAA_CS"/>
</dbReference>
<dbReference type="SUPFAM" id="SSF103481">
    <property type="entry name" value="Multidrug resistance efflux transporter EmrE"/>
    <property type="match status" value="3"/>
</dbReference>
<proteinExistence type="inferred from homology"/>
<feature type="transmembrane region" description="Helical" evidence="10">
    <location>
        <begin position="6"/>
        <end position="28"/>
    </location>
</feature>
<evidence type="ECO:0000256" key="4">
    <source>
        <dbReference type="ARBA" id="ARBA00007635"/>
    </source>
</evidence>
<comment type="cofactor">
    <cofactor evidence="1">
        <name>Mg(2+)</name>
        <dbReference type="ChEBI" id="CHEBI:18420"/>
    </cofactor>
</comment>
<dbReference type="GO" id="GO:0016887">
    <property type="term" value="F:ATP hydrolysis activity"/>
    <property type="evidence" value="ECO:0007669"/>
    <property type="project" value="InterPro"/>
</dbReference>
<dbReference type="PANTHER" id="PTHR23070">
    <property type="entry name" value="BCS1 AAA-TYPE ATPASE"/>
    <property type="match status" value="1"/>
</dbReference>
<sequence length="1527" mass="168243">MEASIVSTYLPLLAMVLVQLGLAGLNVMSKLTMASGMSPYVLLAYRNFIAVAFLAPIAFLVERATLNQVLYFVGLKYSSPTVASALNNTLPAVTFLLAALLKMEPVAGRAGQAKVAGTAVCVAGSMLMTFYRGPLVRTLASPVHWLYVQGTMAAEAAAHAGGHTVVLGAVLVIGSNVAWAIWFIIQKNLSKSFACPYTSTALMALIASVQCAAIAAAAERRLSAWELGLDIRLVGALYEGIVASGMVCTVMSWCIQERGPVFVSMFSPLMLIVVAVVGWGVLREKIHVGSVIGAALIVVGLYTVLWGKGRDLDAAPAVAIASAGDEEMNGVVGTDDTTGRAPPVGQTRMTNAQKCAPHKSARADRAREPCAASPIGASSQPSMALTAETGKVVQWRRWAFANLGSVLSNFGSLWLLLAPLLAAYAPRRLFKTYFNLFLRRHARRLLAVVDPYVTIDVSEPGTSVHYSRYGRVTDSDNTYEEVKAYLSDTCAEEARELRAEGASEGDGVVISMRDGQDVADEFRGATLWWTSVVRENSQGQQRAHTRQCQRLTFHHRDRRLVVDEYLPHVRRKGREILFSNRRRRLYTNNKSGDSFRYDYKAWSYVDFDHPTTFDTLAMDTTRKREIIDDLDAFRSNRDFYRRAGKPWKRGYLLYGPPGTGKSTMIAAMANYLDYDIYDVELTEEKEKGSKVLYFVGLKYSSPTVASALNNTLPAVTFLLAALLKMEPVAGRAGQAKVAGTAVCVAGSMLMTFYRGPLVRTLASPVHWLYVQGTMAAEAAAHAGGHTVVLGAVLVIGSNVAWAIWFIIQKNLSKSFACPYTSTALMALIASVQCAAIAAAAERRLSAWELGLDIRLVGALYEGIVASGMVCTVMSWCIQERGPVFVSMFSPLMLIVVAVVGWGVLREKIHVGSVIGAALIVVGLYTVLWGKGRDLDAAPAVAIASAGDEEMNGVVGTDDTTGRAPPVGQTRMTNAQKCAPHKSARADRAREPCAASPIGASSQPSMALTAETGKVVQWRRWAFANLGSVLSNFGSLWLLLAPLLAAYAPRRLFKTYFNLFLRRHARRLLAVVDPYVTIDVSEPGTSVHYSRYGRVTDSDNTYEEVKAYLSDTCAEEARELRAEGASEGDGVVISMRDGQDVADEFRGATLWWTSVVRENSQGQQRAHTRQCQRLTFHHRDRRLVVDEYLPHVRRKGREILFSNRRRRLYTNNKSGDSFRYDYKAWSYVDFDHPTTFDTLAMDTTRKREIIDDLDAFRSNRDFYRRAGKPWKRGYLLYGPPGTGKSTMIAAMANYLDYDIYDVELTVVKDNNDLRRLLIETTSKSIIVIEDIDCSLDLTGDRATQRRRRQNDRDDSNRRHDRDGSMVTLSGLLNFIDGLWSACGGERIVVFTTNHVDKLDAALIRRGRMDMHIEMSYCGFEAFKTLAKNYLDVDDHRLFGSVGEVLSRESITPADVAECLMTAKRAGSDESSRLEIVIDELKQRAEANAKAKAEAEAKAKAEAEEEAKAAEMDRDNTREEQNGRKSPKI</sequence>
<evidence type="ECO:0000256" key="2">
    <source>
        <dbReference type="ARBA" id="ARBA00004141"/>
    </source>
</evidence>
<dbReference type="InterPro" id="IPR003959">
    <property type="entry name" value="ATPase_AAA_core"/>
</dbReference>
<feature type="region of interest" description="Disordered" evidence="9">
    <location>
        <begin position="1486"/>
        <end position="1527"/>
    </location>
</feature>
<dbReference type="EnsemblPlants" id="OPUNC01G12230.1">
    <property type="protein sequence ID" value="OPUNC01G12230.1"/>
    <property type="gene ID" value="OPUNC01G12230"/>
</dbReference>
<feature type="transmembrane region" description="Helical" evidence="10">
    <location>
        <begin position="406"/>
        <end position="425"/>
    </location>
</feature>
<dbReference type="eggNOG" id="KOG0743">
    <property type="taxonomic scope" value="Eukaryota"/>
</dbReference>
<organism evidence="12">
    <name type="scientific">Oryza punctata</name>
    <name type="common">Red rice</name>
    <dbReference type="NCBI Taxonomy" id="4537"/>
    <lineage>
        <taxon>Eukaryota</taxon>
        <taxon>Viridiplantae</taxon>
        <taxon>Streptophyta</taxon>
        <taxon>Embryophyta</taxon>
        <taxon>Tracheophyta</taxon>
        <taxon>Spermatophyta</taxon>
        <taxon>Magnoliopsida</taxon>
        <taxon>Liliopsida</taxon>
        <taxon>Poales</taxon>
        <taxon>Poaceae</taxon>
        <taxon>BOP clade</taxon>
        <taxon>Oryzoideae</taxon>
        <taxon>Oryzeae</taxon>
        <taxon>Oryzinae</taxon>
        <taxon>Oryza</taxon>
    </lineage>
</organism>
<dbReference type="FunFam" id="3.40.50.300:FF:001122">
    <property type="entry name" value="AAA-ATPase ASD, mitochondrial"/>
    <property type="match status" value="1"/>
</dbReference>
<evidence type="ECO:0000256" key="10">
    <source>
        <dbReference type="SAM" id="Phobius"/>
    </source>
</evidence>
<feature type="transmembrane region" description="Helical" evidence="10">
    <location>
        <begin position="787"/>
        <end position="807"/>
    </location>
</feature>
<evidence type="ECO:0000256" key="6">
    <source>
        <dbReference type="ARBA" id="ARBA00022840"/>
    </source>
</evidence>
<keyword evidence="10" id="KW-0812">Transmembrane</keyword>
<feature type="transmembrane region" description="Helical" evidence="10">
    <location>
        <begin position="113"/>
        <end position="131"/>
    </location>
</feature>
<evidence type="ECO:0000259" key="11">
    <source>
        <dbReference type="SMART" id="SM00382"/>
    </source>
</evidence>
<evidence type="ECO:0000256" key="1">
    <source>
        <dbReference type="ARBA" id="ARBA00001946"/>
    </source>
</evidence>
<keyword evidence="10" id="KW-0472">Membrane</keyword>
<dbReference type="Gramene" id="OPUNC01G12230.1">
    <property type="protein sequence ID" value="OPUNC01G12230.1"/>
    <property type="gene ID" value="OPUNC01G12230"/>
</dbReference>
<dbReference type="HOGENOM" id="CLU_247455_0_0_1"/>
<dbReference type="Proteomes" id="UP000026962">
    <property type="component" value="Chromosome 1"/>
</dbReference>
<dbReference type="GO" id="GO:0016020">
    <property type="term" value="C:membrane"/>
    <property type="evidence" value="ECO:0007669"/>
    <property type="project" value="InterPro"/>
</dbReference>
<keyword evidence="5" id="KW-0547">Nucleotide-binding</keyword>
<evidence type="ECO:0000313" key="13">
    <source>
        <dbReference type="Proteomes" id="UP000026962"/>
    </source>
</evidence>
<feature type="domain" description="AAA+ ATPase" evidence="11">
    <location>
        <begin position="647"/>
        <end position="773"/>
    </location>
</feature>
<dbReference type="InterPro" id="IPR050747">
    <property type="entry name" value="Mitochondrial_chaperone_BCS1"/>
</dbReference>
<feature type="transmembrane region" description="Helical" evidence="10">
    <location>
        <begin position="910"/>
        <end position="928"/>
    </location>
</feature>
<dbReference type="Pfam" id="PF00892">
    <property type="entry name" value="EamA"/>
    <property type="match status" value="2"/>
</dbReference>
<feature type="region of interest" description="Disordered" evidence="9">
    <location>
        <begin position="953"/>
        <end position="985"/>
    </location>
</feature>
<evidence type="ECO:0000256" key="8">
    <source>
        <dbReference type="ARBA" id="ARBA00049360"/>
    </source>
</evidence>
<keyword evidence="10" id="KW-1133">Transmembrane helix</keyword>
<dbReference type="STRING" id="4537.A0A0E0JHH1"/>
<feature type="transmembrane region" description="Helical" evidence="10">
    <location>
        <begin position="197"/>
        <end position="216"/>
    </location>
</feature>
<evidence type="ECO:0000256" key="7">
    <source>
        <dbReference type="ARBA" id="ARBA00022842"/>
    </source>
</evidence>
<dbReference type="Gene3D" id="3.40.50.300">
    <property type="entry name" value="P-loop containing nucleotide triphosphate hydrolases"/>
    <property type="match status" value="2"/>
</dbReference>
<feature type="transmembrane region" description="Helical" evidence="10">
    <location>
        <begin position="81"/>
        <end position="101"/>
    </location>
</feature>
<feature type="compositionally biased region" description="Basic and acidic residues" evidence="9">
    <location>
        <begin position="1486"/>
        <end position="1521"/>
    </location>
</feature>
<feature type="transmembrane region" description="Helical" evidence="10">
    <location>
        <begin position="884"/>
        <end position="904"/>
    </location>
</feature>
<dbReference type="InterPro" id="IPR025753">
    <property type="entry name" value="AAA_N_dom"/>
</dbReference>
<feature type="compositionally biased region" description="Basic and acidic residues" evidence="9">
    <location>
        <begin position="1349"/>
        <end position="1360"/>
    </location>
</feature>
<dbReference type="InterPro" id="IPR037185">
    <property type="entry name" value="EmrE-like"/>
</dbReference>
<reference evidence="12" key="1">
    <citation type="submission" date="2015-04" db="UniProtKB">
        <authorList>
            <consortium name="EnsemblPlants"/>
        </authorList>
    </citation>
    <scope>IDENTIFICATION</scope>
</reference>
<feature type="region of interest" description="Disordered" evidence="9">
    <location>
        <begin position="331"/>
        <end position="363"/>
    </location>
</feature>
<dbReference type="CDD" id="cd19510">
    <property type="entry name" value="RecA-like_BCS1"/>
    <property type="match status" value="1"/>
</dbReference>
<keyword evidence="7" id="KW-0460">Magnesium</keyword>